<dbReference type="InterPro" id="IPR006390">
    <property type="entry name" value="DHP_synth_dom"/>
</dbReference>
<dbReference type="InterPro" id="IPR011005">
    <property type="entry name" value="Dihydropteroate_synth-like_sf"/>
</dbReference>
<evidence type="ECO:0000313" key="14">
    <source>
        <dbReference type="EMBL" id="MBW7573223.1"/>
    </source>
</evidence>
<dbReference type="Gene3D" id="3.20.20.20">
    <property type="entry name" value="Dihydropteroate synthase-like"/>
    <property type="match status" value="1"/>
</dbReference>
<comment type="caution">
    <text evidence="14">The sequence shown here is derived from an EMBL/GenBank/DDBJ whole genome shotgun (WGS) entry which is preliminary data.</text>
</comment>
<dbReference type="CDD" id="cd00739">
    <property type="entry name" value="DHPS"/>
    <property type="match status" value="1"/>
</dbReference>
<sequence length="271" mass="29283">MNQFCAGKYSLPFGEKAYVMGILNVTPDSLTDRSRFLTPEKAAARALEMQDQGADIIDIGAQSARAGSTLLTPEEELERLLPVLMQLNGRLAVPLSVDTFYPRVAAEVLKYGVSVLNDLNGFDNAEMVAVAARSDCGCIVMHHNGTEEKIIQDVNQYFIKKRDILIKAGIRKERLCFDPGIGFGKTHEQDLCLLGNVAQLRVDGCALLVAASRKQVIGLECGSPPYEQRLAGTLAAHSIAVADGADMVRAHDVAQAVQAAKIAFAVRRARG</sequence>
<keyword evidence="15" id="KW-1185">Reference proteome</keyword>
<dbReference type="PROSITE" id="PS50972">
    <property type="entry name" value="PTERIN_BINDING"/>
    <property type="match status" value="1"/>
</dbReference>
<keyword evidence="10 12" id="KW-0289">Folate biosynthesis</keyword>
<evidence type="ECO:0000256" key="2">
    <source>
        <dbReference type="ARBA" id="ARBA00001946"/>
    </source>
</evidence>
<keyword evidence="9 12" id="KW-0460">Magnesium</keyword>
<accession>A0ABS7DPI9</accession>
<evidence type="ECO:0000256" key="12">
    <source>
        <dbReference type="RuleBase" id="RU361205"/>
    </source>
</evidence>
<comment type="pathway">
    <text evidence="3 12">Cofactor biosynthesis; tetrahydrofolate biosynthesis; 7,8-dihydrofolate from 2-amino-4-hydroxy-6-hydroxymethyl-7,8-dihydropteridine diphosphate and 4-aminobenzoate: step 1/2.</text>
</comment>
<evidence type="ECO:0000256" key="3">
    <source>
        <dbReference type="ARBA" id="ARBA00004763"/>
    </source>
</evidence>
<comment type="catalytic activity">
    <reaction evidence="1">
        <text>(7,8-dihydropterin-6-yl)methyl diphosphate + 4-aminobenzoate = 7,8-dihydropteroate + diphosphate</text>
        <dbReference type="Rhea" id="RHEA:19949"/>
        <dbReference type="ChEBI" id="CHEBI:17836"/>
        <dbReference type="ChEBI" id="CHEBI:17839"/>
        <dbReference type="ChEBI" id="CHEBI:33019"/>
        <dbReference type="ChEBI" id="CHEBI:72950"/>
        <dbReference type="EC" id="2.5.1.15"/>
    </reaction>
</comment>
<dbReference type="PROSITE" id="PS00792">
    <property type="entry name" value="DHPS_1"/>
    <property type="match status" value="1"/>
</dbReference>
<dbReference type="Proteomes" id="UP000719942">
    <property type="component" value="Unassembled WGS sequence"/>
</dbReference>
<keyword evidence="8 12" id="KW-0479">Metal-binding</keyword>
<evidence type="ECO:0000256" key="11">
    <source>
        <dbReference type="ARBA" id="ARBA00030193"/>
    </source>
</evidence>
<comment type="function">
    <text evidence="12">Catalyzes the condensation of para-aminobenzoate (pABA) with 6-hydroxymethyl-7,8-dihydropterin diphosphate (DHPt-PP) to form 7,8-dihydropteroate (H2Pte), the immediate precursor of folate derivatives.</text>
</comment>
<evidence type="ECO:0000256" key="4">
    <source>
        <dbReference type="ARBA" id="ARBA00009503"/>
    </source>
</evidence>
<dbReference type="SUPFAM" id="SSF51717">
    <property type="entry name" value="Dihydropteroate synthetase-like"/>
    <property type="match status" value="1"/>
</dbReference>
<reference evidence="14 15" key="1">
    <citation type="submission" date="2021-03" db="EMBL/GenBank/DDBJ databases">
        <title>Caproiciproducens sp. nov. isolated from feces of cow.</title>
        <authorList>
            <person name="Choi J.-Y."/>
        </authorList>
    </citation>
    <scope>NUCLEOTIDE SEQUENCE [LARGE SCALE GENOMIC DNA]</scope>
    <source>
        <strain evidence="14 15">AGMB10547</strain>
    </source>
</reference>
<dbReference type="Pfam" id="PF00809">
    <property type="entry name" value="Pterin_bind"/>
    <property type="match status" value="1"/>
</dbReference>
<dbReference type="PANTHER" id="PTHR20941:SF1">
    <property type="entry name" value="FOLIC ACID SYNTHESIS PROTEIN FOL1"/>
    <property type="match status" value="1"/>
</dbReference>
<evidence type="ECO:0000256" key="9">
    <source>
        <dbReference type="ARBA" id="ARBA00022842"/>
    </source>
</evidence>
<evidence type="ECO:0000256" key="6">
    <source>
        <dbReference type="ARBA" id="ARBA00016919"/>
    </source>
</evidence>
<protein>
    <recommendedName>
        <fullName evidence="6 12">Dihydropteroate synthase</fullName>
        <shortName evidence="12">DHPS</shortName>
        <ecNumber evidence="5 12">2.5.1.15</ecNumber>
    </recommendedName>
    <alternativeName>
        <fullName evidence="11 12">Dihydropteroate pyrophosphorylase</fullName>
    </alternativeName>
</protein>
<evidence type="ECO:0000256" key="7">
    <source>
        <dbReference type="ARBA" id="ARBA00022679"/>
    </source>
</evidence>
<evidence type="ECO:0000256" key="10">
    <source>
        <dbReference type="ARBA" id="ARBA00022909"/>
    </source>
</evidence>
<evidence type="ECO:0000256" key="8">
    <source>
        <dbReference type="ARBA" id="ARBA00022723"/>
    </source>
</evidence>
<evidence type="ECO:0000256" key="1">
    <source>
        <dbReference type="ARBA" id="ARBA00000012"/>
    </source>
</evidence>
<comment type="cofactor">
    <cofactor evidence="2 12">
        <name>Mg(2+)</name>
        <dbReference type="ChEBI" id="CHEBI:18420"/>
    </cofactor>
</comment>
<dbReference type="EC" id="2.5.1.15" evidence="5 12"/>
<proteinExistence type="inferred from homology"/>
<name>A0ABS7DPI9_9FIRM</name>
<dbReference type="PANTHER" id="PTHR20941">
    <property type="entry name" value="FOLATE SYNTHESIS PROTEINS"/>
    <property type="match status" value="1"/>
</dbReference>
<evidence type="ECO:0000256" key="5">
    <source>
        <dbReference type="ARBA" id="ARBA00012458"/>
    </source>
</evidence>
<evidence type="ECO:0000313" key="15">
    <source>
        <dbReference type="Proteomes" id="UP000719942"/>
    </source>
</evidence>
<dbReference type="RefSeq" id="WP_219965612.1">
    <property type="nucleotide sequence ID" value="NZ_JAGFNZ010000003.1"/>
</dbReference>
<evidence type="ECO:0000259" key="13">
    <source>
        <dbReference type="PROSITE" id="PS50972"/>
    </source>
</evidence>
<organism evidence="14 15">
    <name type="scientific">Caproiciproducens faecalis</name>
    <dbReference type="NCBI Taxonomy" id="2820301"/>
    <lineage>
        <taxon>Bacteria</taxon>
        <taxon>Bacillati</taxon>
        <taxon>Bacillota</taxon>
        <taxon>Clostridia</taxon>
        <taxon>Eubacteriales</taxon>
        <taxon>Acutalibacteraceae</taxon>
        <taxon>Caproiciproducens</taxon>
    </lineage>
</organism>
<dbReference type="EMBL" id="JAGFNZ010000003">
    <property type="protein sequence ID" value="MBW7573223.1"/>
    <property type="molecule type" value="Genomic_DNA"/>
</dbReference>
<dbReference type="InterPro" id="IPR045031">
    <property type="entry name" value="DHP_synth-like"/>
</dbReference>
<dbReference type="GO" id="GO:0004156">
    <property type="term" value="F:dihydropteroate synthase activity"/>
    <property type="evidence" value="ECO:0007669"/>
    <property type="project" value="UniProtKB-EC"/>
</dbReference>
<gene>
    <name evidence="14" type="primary">folP</name>
    <name evidence="14" type="ORF">J5W02_10405</name>
</gene>
<dbReference type="InterPro" id="IPR000489">
    <property type="entry name" value="Pterin-binding_dom"/>
</dbReference>
<keyword evidence="7 12" id="KW-0808">Transferase</keyword>
<dbReference type="NCBIfam" id="TIGR01496">
    <property type="entry name" value="DHPS"/>
    <property type="match status" value="1"/>
</dbReference>
<comment type="similarity">
    <text evidence="4 12">Belongs to the DHPS family.</text>
</comment>
<feature type="domain" description="Pterin-binding" evidence="13">
    <location>
        <begin position="17"/>
        <end position="261"/>
    </location>
</feature>